<keyword evidence="9" id="KW-0902">Two-component regulatory system</keyword>
<keyword evidence="5" id="KW-0808">Transferase</keyword>
<evidence type="ECO:0000256" key="6">
    <source>
        <dbReference type="ARBA" id="ARBA00022692"/>
    </source>
</evidence>
<dbReference type="EC" id="2.7.13.3" evidence="3"/>
<dbReference type="Pfam" id="PF00512">
    <property type="entry name" value="HisKA"/>
    <property type="match status" value="1"/>
</dbReference>
<evidence type="ECO:0000256" key="3">
    <source>
        <dbReference type="ARBA" id="ARBA00012438"/>
    </source>
</evidence>
<sequence>MLVVALVVLLGMIGTGLASFALHQESQRWGDQAFEQKQDVITQLVAAELFQYAFTIADLAASVGAQSELTAGDFAALTAQLNGLRLPGAVAVSYIVPATTATTPALQARWRALGNRRLTLSHGATARDEFFYPVLGRELDGRPPELGRDLQDTPAIVDALRTSRSAGGITFSEPFLPAGSTEQSFVIVAAVTSTAPASQAGQFEGWVTMTYHGRNFLGPGLGIIGGEQVAIAFADITGPEPITLATWEPDVAVDTSMPPRLIPIPILQHRWRLTVRPTLQLLPTAEAWLARGAAGIGTLITLLLAALTASVVTSRDRALRRVDQATAELRDDITRREAVEEQLRTREAELVGFAGVVAHDLRSPLTSVIGYSELMATMEDDPLSAAQRGRLSRVQNSAVRMRTLIDDLLAYATADNTTLKLTEIDLNALLDDIVAERLGDGPQEHTTIAYDDLPAVCGDPGQIRQVLDNLIGNAVKYTPPGRPAEVTVTATRPDPATCRVEVADRGIGIPEEQRGEVFNAFMRAGGSEGYQGTGLGLAIVWRIVERHGGRVGVDANPGGGTRFWFTLPARAATPRD</sequence>
<dbReference type="InterPro" id="IPR042240">
    <property type="entry name" value="CHASE_sf"/>
</dbReference>
<evidence type="ECO:0000256" key="4">
    <source>
        <dbReference type="ARBA" id="ARBA00022553"/>
    </source>
</evidence>
<dbReference type="PROSITE" id="PS50109">
    <property type="entry name" value="HIS_KIN"/>
    <property type="match status" value="1"/>
</dbReference>
<keyword evidence="10" id="KW-0472">Membrane</keyword>
<gene>
    <name evidence="12" type="ORF">Apa02nite_083870</name>
</gene>
<dbReference type="InterPro" id="IPR036097">
    <property type="entry name" value="HisK_dim/P_sf"/>
</dbReference>
<comment type="caution">
    <text evidence="12">The sequence shown here is derived from an EMBL/GenBank/DDBJ whole genome shotgun (WGS) entry which is preliminary data.</text>
</comment>
<dbReference type="InterPro" id="IPR050736">
    <property type="entry name" value="Sensor_HK_Regulatory"/>
</dbReference>
<dbReference type="SUPFAM" id="SSF55874">
    <property type="entry name" value="ATPase domain of HSP90 chaperone/DNA topoisomerase II/histidine kinase"/>
    <property type="match status" value="1"/>
</dbReference>
<dbReference type="InterPro" id="IPR005467">
    <property type="entry name" value="His_kinase_dom"/>
</dbReference>
<dbReference type="InterPro" id="IPR003594">
    <property type="entry name" value="HATPase_dom"/>
</dbReference>
<dbReference type="Pfam" id="PF02518">
    <property type="entry name" value="HATPase_c"/>
    <property type="match status" value="1"/>
</dbReference>
<dbReference type="Proteomes" id="UP000624709">
    <property type="component" value="Unassembled WGS sequence"/>
</dbReference>
<dbReference type="CDD" id="cd00082">
    <property type="entry name" value="HisKA"/>
    <property type="match status" value="1"/>
</dbReference>
<dbReference type="InterPro" id="IPR006189">
    <property type="entry name" value="CHASE_dom"/>
</dbReference>
<proteinExistence type="predicted"/>
<dbReference type="Gene3D" id="1.10.287.130">
    <property type="match status" value="1"/>
</dbReference>
<organism evidence="12 13">
    <name type="scientific">Actinoplanes palleronii</name>
    <dbReference type="NCBI Taxonomy" id="113570"/>
    <lineage>
        <taxon>Bacteria</taxon>
        <taxon>Bacillati</taxon>
        <taxon>Actinomycetota</taxon>
        <taxon>Actinomycetes</taxon>
        <taxon>Micromonosporales</taxon>
        <taxon>Micromonosporaceae</taxon>
        <taxon>Actinoplanes</taxon>
    </lineage>
</organism>
<accession>A0ABQ4BNM5</accession>
<name>A0ABQ4BNM5_9ACTN</name>
<evidence type="ECO:0000256" key="2">
    <source>
        <dbReference type="ARBA" id="ARBA00004236"/>
    </source>
</evidence>
<protein>
    <recommendedName>
        <fullName evidence="3">histidine kinase</fullName>
        <ecNumber evidence="3">2.7.13.3</ecNumber>
    </recommendedName>
</protein>
<dbReference type="Gene3D" id="3.30.565.10">
    <property type="entry name" value="Histidine kinase-like ATPase, C-terminal domain"/>
    <property type="match status" value="1"/>
</dbReference>
<comment type="subcellular location">
    <subcellularLocation>
        <location evidence="2">Cell membrane</location>
    </subcellularLocation>
</comment>
<dbReference type="Pfam" id="PF03924">
    <property type="entry name" value="CHASE"/>
    <property type="match status" value="1"/>
</dbReference>
<dbReference type="PANTHER" id="PTHR43711">
    <property type="entry name" value="TWO-COMPONENT HISTIDINE KINASE"/>
    <property type="match status" value="1"/>
</dbReference>
<keyword evidence="8" id="KW-1133">Transmembrane helix</keyword>
<evidence type="ECO:0000313" key="12">
    <source>
        <dbReference type="EMBL" id="GIE72279.1"/>
    </source>
</evidence>
<dbReference type="InterPro" id="IPR004358">
    <property type="entry name" value="Sig_transdc_His_kin-like_C"/>
</dbReference>
<reference evidence="12 13" key="1">
    <citation type="submission" date="2021-01" db="EMBL/GenBank/DDBJ databases">
        <title>Whole genome shotgun sequence of Actinoplanes palleronii NBRC 14916.</title>
        <authorList>
            <person name="Komaki H."/>
            <person name="Tamura T."/>
        </authorList>
    </citation>
    <scope>NUCLEOTIDE SEQUENCE [LARGE SCALE GENOMIC DNA]</scope>
    <source>
        <strain evidence="12 13">NBRC 14916</strain>
    </source>
</reference>
<evidence type="ECO:0000256" key="10">
    <source>
        <dbReference type="ARBA" id="ARBA00023136"/>
    </source>
</evidence>
<dbReference type="PRINTS" id="PR00344">
    <property type="entry name" value="BCTRLSENSOR"/>
</dbReference>
<evidence type="ECO:0000313" key="13">
    <source>
        <dbReference type="Proteomes" id="UP000624709"/>
    </source>
</evidence>
<evidence type="ECO:0000256" key="9">
    <source>
        <dbReference type="ARBA" id="ARBA00023012"/>
    </source>
</evidence>
<evidence type="ECO:0000256" key="5">
    <source>
        <dbReference type="ARBA" id="ARBA00022679"/>
    </source>
</evidence>
<comment type="catalytic activity">
    <reaction evidence="1">
        <text>ATP + protein L-histidine = ADP + protein N-phospho-L-histidine.</text>
        <dbReference type="EC" id="2.7.13.3"/>
    </reaction>
</comment>
<evidence type="ECO:0000256" key="8">
    <source>
        <dbReference type="ARBA" id="ARBA00022989"/>
    </source>
</evidence>
<dbReference type="SUPFAM" id="SSF47384">
    <property type="entry name" value="Homodimeric domain of signal transducing histidine kinase"/>
    <property type="match status" value="1"/>
</dbReference>
<keyword evidence="4" id="KW-0597">Phosphoprotein</keyword>
<dbReference type="InterPro" id="IPR003661">
    <property type="entry name" value="HisK_dim/P_dom"/>
</dbReference>
<keyword evidence="13" id="KW-1185">Reference proteome</keyword>
<dbReference type="Gene3D" id="3.30.450.350">
    <property type="entry name" value="CHASE domain"/>
    <property type="match status" value="1"/>
</dbReference>
<dbReference type="InterPro" id="IPR036890">
    <property type="entry name" value="HATPase_C_sf"/>
</dbReference>
<dbReference type="EMBL" id="BOMS01000140">
    <property type="protein sequence ID" value="GIE72279.1"/>
    <property type="molecule type" value="Genomic_DNA"/>
</dbReference>
<feature type="domain" description="Histidine kinase" evidence="11">
    <location>
        <begin position="356"/>
        <end position="571"/>
    </location>
</feature>
<dbReference type="PANTHER" id="PTHR43711:SF1">
    <property type="entry name" value="HISTIDINE KINASE 1"/>
    <property type="match status" value="1"/>
</dbReference>
<evidence type="ECO:0000256" key="1">
    <source>
        <dbReference type="ARBA" id="ARBA00000085"/>
    </source>
</evidence>
<dbReference type="CDD" id="cd16922">
    <property type="entry name" value="HATPase_EvgS-ArcB-TorS-like"/>
    <property type="match status" value="1"/>
</dbReference>
<dbReference type="SMART" id="SM00388">
    <property type="entry name" value="HisKA"/>
    <property type="match status" value="1"/>
</dbReference>
<keyword evidence="7" id="KW-0418">Kinase</keyword>
<dbReference type="SMART" id="SM00387">
    <property type="entry name" value="HATPase_c"/>
    <property type="match status" value="1"/>
</dbReference>
<evidence type="ECO:0000256" key="7">
    <source>
        <dbReference type="ARBA" id="ARBA00022777"/>
    </source>
</evidence>
<evidence type="ECO:0000259" key="11">
    <source>
        <dbReference type="PROSITE" id="PS50109"/>
    </source>
</evidence>
<keyword evidence="6" id="KW-0812">Transmembrane</keyword>